<dbReference type="InterPro" id="IPR046348">
    <property type="entry name" value="SIS_dom_sf"/>
</dbReference>
<evidence type="ECO:0000259" key="1">
    <source>
        <dbReference type="PROSITE" id="PS51071"/>
    </source>
</evidence>
<accession>A0ABU9SUA5</accession>
<feature type="domain" description="HTH rpiR-type" evidence="1">
    <location>
        <begin position="4"/>
        <end position="80"/>
    </location>
</feature>
<dbReference type="Pfam" id="PF01418">
    <property type="entry name" value="HTH_6"/>
    <property type="match status" value="1"/>
</dbReference>
<protein>
    <submittedName>
        <fullName evidence="2">MurR/RpiR family transcriptional regulator</fullName>
    </submittedName>
</protein>
<reference evidence="2 3" key="1">
    <citation type="submission" date="2024-03" db="EMBL/GenBank/DDBJ databases">
        <title>Community enrichment and isolation of bacterial strains for fucoidan degradation.</title>
        <authorList>
            <person name="Sichert A."/>
        </authorList>
    </citation>
    <scope>NUCLEOTIDE SEQUENCE [LARGE SCALE GENOMIC DNA]</scope>
    <source>
        <strain evidence="2 3">AS12</strain>
    </source>
</reference>
<dbReference type="PANTHER" id="PTHR30514:SF18">
    <property type="entry name" value="RPIR-FAMILY TRANSCRIPTIONAL REGULATOR"/>
    <property type="match status" value="1"/>
</dbReference>
<keyword evidence="3" id="KW-1185">Reference proteome</keyword>
<dbReference type="InterPro" id="IPR000281">
    <property type="entry name" value="HTH_RpiR"/>
</dbReference>
<dbReference type="InterPro" id="IPR001347">
    <property type="entry name" value="SIS_dom"/>
</dbReference>
<dbReference type="SUPFAM" id="SSF46689">
    <property type="entry name" value="Homeodomain-like"/>
    <property type="match status" value="1"/>
</dbReference>
<dbReference type="RefSeq" id="WP_342881457.1">
    <property type="nucleotide sequence ID" value="NZ_JBBMQS010000004.1"/>
</dbReference>
<dbReference type="Pfam" id="PF01380">
    <property type="entry name" value="SIS"/>
    <property type="match status" value="1"/>
</dbReference>
<sequence>MAKIPFIERIEQQYQSLSPNARLIADHLQHTPLDVVSCSVAQIAEKTQTSKATVSRFFRQLGYDSHHDAKQELNTFRANGYPMYMESDQGGALNREIQRIEQTWSNLDQAQLNDLIQSICQASRITLIGFRNSYPVALHFRQQLLQIRSKVRLLPQPGQTLSEELRDISEDELVILVGFRRRPKIFKPLLDKIQHHNVALLADPSGQIYADQVKQLIICQLGQEQALDSYAAPMSVISIICNQVFTLLDKTADRRISEISALYEELDELEKR</sequence>
<evidence type="ECO:0000313" key="2">
    <source>
        <dbReference type="EMBL" id="MEM5497442.1"/>
    </source>
</evidence>
<dbReference type="InterPro" id="IPR047640">
    <property type="entry name" value="RpiR-like"/>
</dbReference>
<name>A0ABU9SUA5_9ALTE</name>
<dbReference type="PROSITE" id="PS51071">
    <property type="entry name" value="HTH_RPIR"/>
    <property type="match status" value="1"/>
</dbReference>
<dbReference type="SUPFAM" id="SSF53697">
    <property type="entry name" value="SIS domain"/>
    <property type="match status" value="1"/>
</dbReference>
<dbReference type="PANTHER" id="PTHR30514">
    <property type="entry name" value="GLUCOKINASE"/>
    <property type="match status" value="1"/>
</dbReference>
<dbReference type="EMBL" id="JBBMQS010000004">
    <property type="protein sequence ID" value="MEM5497442.1"/>
    <property type="molecule type" value="Genomic_DNA"/>
</dbReference>
<organism evidence="2 3">
    <name type="scientific">Paraglaciecola mesophila</name>
    <dbReference type="NCBI Taxonomy" id="197222"/>
    <lineage>
        <taxon>Bacteria</taxon>
        <taxon>Pseudomonadati</taxon>
        <taxon>Pseudomonadota</taxon>
        <taxon>Gammaproteobacteria</taxon>
        <taxon>Alteromonadales</taxon>
        <taxon>Alteromonadaceae</taxon>
        <taxon>Paraglaciecola</taxon>
    </lineage>
</organism>
<evidence type="ECO:0000313" key="3">
    <source>
        <dbReference type="Proteomes" id="UP001461163"/>
    </source>
</evidence>
<dbReference type="Gene3D" id="1.10.10.10">
    <property type="entry name" value="Winged helix-like DNA-binding domain superfamily/Winged helix DNA-binding domain"/>
    <property type="match status" value="1"/>
</dbReference>
<gene>
    <name evidence="2" type="ORF">WNY77_08570</name>
</gene>
<dbReference type="Proteomes" id="UP001461163">
    <property type="component" value="Unassembled WGS sequence"/>
</dbReference>
<dbReference type="InterPro" id="IPR036388">
    <property type="entry name" value="WH-like_DNA-bd_sf"/>
</dbReference>
<comment type="caution">
    <text evidence="2">The sequence shown here is derived from an EMBL/GenBank/DDBJ whole genome shotgun (WGS) entry which is preliminary data.</text>
</comment>
<dbReference type="Gene3D" id="3.40.50.10490">
    <property type="entry name" value="Glucose-6-phosphate isomerase like protein, domain 1"/>
    <property type="match status" value="1"/>
</dbReference>
<proteinExistence type="predicted"/>
<dbReference type="InterPro" id="IPR009057">
    <property type="entry name" value="Homeodomain-like_sf"/>
</dbReference>